<dbReference type="Proteomes" id="UP001163603">
    <property type="component" value="Chromosome 2"/>
</dbReference>
<protein>
    <submittedName>
        <fullName evidence="1">Uncharacterized protein</fullName>
    </submittedName>
</protein>
<dbReference type="EMBL" id="CM047737">
    <property type="protein sequence ID" value="KAJ0049226.1"/>
    <property type="molecule type" value="Genomic_DNA"/>
</dbReference>
<accession>A0ACC0ZFF8</accession>
<evidence type="ECO:0000313" key="2">
    <source>
        <dbReference type="Proteomes" id="UP001163603"/>
    </source>
</evidence>
<evidence type="ECO:0000313" key="1">
    <source>
        <dbReference type="EMBL" id="KAJ0049226.1"/>
    </source>
</evidence>
<comment type="caution">
    <text evidence="1">The sequence shown here is derived from an EMBL/GenBank/DDBJ whole genome shotgun (WGS) entry which is preliminary data.</text>
</comment>
<name>A0ACC0ZFF8_9ROSI</name>
<sequence length="38" mass="4064">MKQNLEKKLKRGLSEKVGTGQGLGSSILGSDQVLGFRC</sequence>
<organism evidence="1 2">
    <name type="scientific">Pistacia integerrima</name>
    <dbReference type="NCBI Taxonomy" id="434235"/>
    <lineage>
        <taxon>Eukaryota</taxon>
        <taxon>Viridiplantae</taxon>
        <taxon>Streptophyta</taxon>
        <taxon>Embryophyta</taxon>
        <taxon>Tracheophyta</taxon>
        <taxon>Spermatophyta</taxon>
        <taxon>Magnoliopsida</taxon>
        <taxon>eudicotyledons</taxon>
        <taxon>Gunneridae</taxon>
        <taxon>Pentapetalae</taxon>
        <taxon>rosids</taxon>
        <taxon>malvids</taxon>
        <taxon>Sapindales</taxon>
        <taxon>Anacardiaceae</taxon>
        <taxon>Pistacia</taxon>
    </lineage>
</organism>
<reference evidence="2" key="1">
    <citation type="journal article" date="2023" name="G3 (Bethesda)">
        <title>Genome assembly and association tests identify interacting loci associated with vigor, precocity, and sex in interspecific pistachio rootstocks.</title>
        <authorList>
            <person name="Palmer W."/>
            <person name="Jacygrad E."/>
            <person name="Sagayaradj S."/>
            <person name="Cavanaugh K."/>
            <person name="Han R."/>
            <person name="Bertier L."/>
            <person name="Beede B."/>
            <person name="Kafkas S."/>
            <person name="Golino D."/>
            <person name="Preece J."/>
            <person name="Michelmore R."/>
        </authorList>
    </citation>
    <scope>NUCLEOTIDE SEQUENCE [LARGE SCALE GENOMIC DNA]</scope>
</reference>
<proteinExistence type="predicted"/>
<gene>
    <name evidence="1" type="ORF">Pint_15587</name>
</gene>
<keyword evidence="2" id="KW-1185">Reference proteome</keyword>